<dbReference type="EMBL" id="FNOM01000005">
    <property type="protein sequence ID" value="SDX04490.1"/>
    <property type="molecule type" value="Genomic_DNA"/>
</dbReference>
<accession>A0A1H2YHD4</accession>
<evidence type="ECO:0000313" key="3">
    <source>
        <dbReference type="Proteomes" id="UP000198539"/>
    </source>
</evidence>
<dbReference type="RefSeq" id="WP_092888298.1">
    <property type="nucleotide sequence ID" value="NZ_CP061502.1"/>
</dbReference>
<sequence length="63" mass="6725">MPSKQVEDVYNAGGFDGGPLGRPETNKVTPASPEVMRAALRRITTTPIASEAQRIAREALGDE</sequence>
<organism evidence="2 3">
    <name type="scientific">Roseicitreum antarcticum</name>
    <dbReference type="NCBI Taxonomy" id="564137"/>
    <lineage>
        <taxon>Bacteria</taxon>
        <taxon>Pseudomonadati</taxon>
        <taxon>Pseudomonadota</taxon>
        <taxon>Alphaproteobacteria</taxon>
        <taxon>Rhodobacterales</taxon>
        <taxon>Paracoccaceae</taxon>
        <taxon>Roseicitreum</taxon>
    </lineage>
</organism>
<reference evidence="2 3" key="1">
    <citation type="submission" date="2016-10" db="EMBL/GenBank/DDBJ databases">
        <authorList>
            <person name="de Groot N.N."/>
        </authorList>
    </citation>
    <scope>NUCLEOTIDE SEQUENCE [LARGE SCALE GENOMIC DNA]</scope>
    <source>
        <strain evidence="2 3">CGMCC 1.8894</strain>
    </source>
</reference>
<feature type="region of interest" description="Disordered" evidence="1">
    <location>
        <begin position="1"/>
        <end position="29"/>
    </location>
</feature>
<gene>
    <name evidence="2" type="ORF">SAMN04488238_1057</name>
</gene>
<dbReference type="Proteomes" id="UP000198539">
    <property type="component" value="Unassembled WGS sequence"/>
</dbReference>
<dbReference type="AlphaFoldDB" id="A0A1H2YHD4"/>
<proteinExistence type="predicted"/>
<protein>
    <submittedName>
        <fullName evidence="2">Uncharacterized protein</fullName>
    </submittedName>
</protein>
<name>A0A1H2YHD4_9RHOB</name>
<evidence type="ECO:0000313" key="2">
    <source>
        <dbReference type="EMBL" id="SDX04490.1"/>
    </source>
</evidence>
<keyword evidence="3" id="KW-1185">Reference proteome</keyword>
<evidence type="ECO:0000256" key="1">
    <source>
        <dbReference type="SAM" id="MobiDB-lite"/>
    </source>
</evidence>